<dbReference type="InterPro" id="IPR001969">
    <property type="entry name" value="Aspartic_peptidase_AS"/>
</dbReference>
<accession>A0A1X7RJJ4</accession>
<evidence type="ECO:0000313" key="13">
    <source>
        <dbReference type="Proteomes" id="UP000215127"/>
    </source>
</evidence>
<keyword evidence="13" id="KW-1185">Reference proteome</keyword>
<dbReference type="PROSITE" id="PS00141">
    <property type="entry name" value="ASP_PROTEASE"/>
    <property type="match status" value="2"/>
</dbReference>
<evidence type="ECO:0000256" key="6">
    <source>
        <dbReference type="ARBA" id="ARBA00055396"/>
    </source>
</evidence>
<evidence type="ECO:0000259" key="11">
    <source>
        <dbReference type="PROSITE" id="PS51767"/>
    </source>
</evidence>
<keyword evidence="3 9" id="KW-0064">Aspartyl protease</keyword>
<dbReference type="PANTHER" id="PTHR47966:SF2">
    <property type="entry name" value="ASPERGILLOPEPSIN-1-RELATED"/>
    <property type="match status" value="1"/>
</dbReference>
<sequence length="400" mass="41334">MHNILVTSALVASATLSMAGPAGFPGTKTFQVAQVPAGQVLKSGPIQMAKTYGKYSKHGAKAPADVSRAAAAATQSGSVKASPEQFDQSYLCPVTVGGQTLNLDFDTGSADLWVYSNSQPSSQQTGHSVYTPGSTAKRLSGQTWKISYGDGSGASGIVYSDKVVVGGVTATGQAVEAAQTVSDEFVQDVDNDGLLGLAFSSINTVSPTQQKTFFDTVKSSLAKQLFTCDLKAGRAGTYDFGYIDANKHTGTITYVSVDSSQGFWTFNAGGYSAGSAAVSGSIGSAIADTGTSLVYLPTDVVTAYYSKLSGAAYDSNQGGYTFPCSRSPPNFNVKIGTQTFTIPGSYIKYAPVDSSGSTCFGGIQRNTGIGFTIFGDVFLKAVFAVFDVSTGSPRLGLAPQ</sequence>
<dbReference type="InterPro" id="IPR033121">
    <property type="entry name" value="PEPTIDASE_A1"/>
</dbReference>
<dbReference type="FunFam" id="2.40.70.10:FF:000024">
    <property type="entry name" value="Endothiapepsin"/>
    <property type="match status" value="1"/>
</dbReference>
<evidence type="ECO:0000256" key="1">
    <source>
        <dbReference type="ARBA" id="ARBA00007447"/>
    </source>
</evidence>
<organism evidence="12 13">
    <name type="scientific">Zymoseptoria tritici (strain ST99CH_3D7)</name>
    <dbReference type="NCBI Taxonomy" id="1276538"/>
    <lineage>
        <taxon>Eukaryota</taxon>
        <taxon>Fungi</taxon>
        <taxon>Dikarya</taxon>
        <taxon>Ascomycota</taxon>
        <taxon>Pezizomycotina</taxon>
        <taxon>Dothideomycetes</taxon>
        <taxon>Dothideomycetidae</taxon>
        <taxon>Mycosphaerellales</taxon>
        <taxon>Mycosphaerellaceae</taxon>
        <taxon>Zymoseptoria</taxon>
    </lineage>
</organism>
<feature type="chain" id="PRO_5013344614" description="Peptidase A1 domain-containing protein" evidence="10">
    <location>
        <begin position="20"/>
        <end position="400"/>
    </location>
</feature>
<evidence type="ECO:0000256" key="9">
    <source>
        <dbReference type="RuleBase" id="RU000454"/>
    </source>
</evidence>
<dbReference type="STRING" id="1276538.A0A1X7RJJ4"/>
<feature type="signal peptide" evidence="10">
    <location>
        <begin position="1"/>
        <end position="19"/>
    </location>
</feature>
<dbReference type="AlphaFoldDB" id="A0A1X7RJJ4"/>
<reference evidence="12 13" key="1">
    <citation type="submission" date="2016-06" db="EMBL/GenBank/DDBJ databases">
        <authorList>
            <person name="Kjaerup R.B."/>
            <person name="Dalgaard T.S."/>
            <person name="Juul-Madsen H.R."/>
        </authorList>
    </citation>
    <scope>NUCLEOTIDE SEQUENCE [LARGE SCALE GENOMIC DNA]</scope>
</reference>
<evidence type="ECO:0000256" key="4">
    <source>
        <dbReference type="ARBA" id="ARBA00022801"/>
    </source>
</evidence>
<evidence type="ECO:0000313" key="12">
    <source>
        <dbReference type="EMBL" id="SMQ47583.1"/>
    </source>
</evidence>
<evidence type="ECO:0000256" key="5">
    <source>
        <dbReference type="ARBA" id="ARBA00023180"/>
    </source>
</evidence>
<dbReference type="FunFam" id="2.40.70.10:FF:000026">
    <property type="entry name" value="Endothiapepsin"/>
    <property type="match status" value="1"/>
</dbReference>
<comment type="function">
    <text evidence="6">Secreted aspartic endopeptidase that allows assimilation of proteinaceous substrates. The scissile peptide bond is attacked by a nucleophilic water molecule activated by two aspartic residues in the active site. Shows a broad primary substrate specificity. Favors hydrophobic residues at the P1 and P1' positions.</text>
</comment>
<proteinExistence type="inferred from homology"/>
<dbReference type="InterPro" id="IPR034163">
    <property type="entry name" value="Aspergillopepsin-like_cat_dom"/>
</dbReference>
<evidence type="ECO:0000256" key="7">
    <source>
        <dbReference type="PIRSR" id="PIRSR601461-1"/>
    </source>
</evidence>
<evidence type="ECO:0000256" key="3">
    <source>
        <dbReference type="ARBA" id="ARBA00022750"/>
    </source>
</evidence>
<dbReference type="PANTHER" id="PTHR47966">
    <property type="entry name" value="BETA-SITE APP-CLEAVING ENZYME, ISOFORM A-RELATED"/>
    <property type="match status" value="1"/>
</dbReference>
<dbReference type="SUPFAM" id="SSF50630">
    <property type="entry name" value="Acid proteases"/>
    <property type="match status" value="1"/>
</dbReference>
<dbReference type="PRINTS" id="PR00792">
    <property type="entry name" value="PEPSIN"/>
</dbReference>
<feature type="disulfide bond" evidence="8">
    <location>
        <begin position="324"/>
        <end position="359"/>
    </location>
</feature>
<keyword evidence="5" id="KW-0325">Glycoprotein</keyword>
<dbReference type="EMBL" id="LT853693">
    <property type="protein sequence ID" value="SMQ47583.1"/>
    <property type="molecule type" value="Genomic_DNA"/>
</dbReference>
<dbReference type="InterPro" id="IPR001461">
    <property type="entry name" value="Aspartic_peptidase_A1"/>
</dbReference>
<dbReference type="GO" id="GO:0006508">
    <property type="term" value="P:proteolysis"/>
    <property type="evidence" value="ECO:0007669"/>
    <property type="project" value="UniProtKB-KW"/>
</dbReference>
<feature type="active site" evidence="7">
    <location>
        <position position="288"/>
    </location>
</feature>
<evidence type="ECO:0000256" key="10">
    <source>
        <dbReference type="SAM" id="SignalP"/>
    </source>
</evidence>
<dbReference type="Proteomes" id="UP000215127">
    <property type="component" value="Chromosome 2"/>
</dbReference>
<dbReference type="PROSITE" id="PS51767">
    <property type="entry name" value="PEPTIDASE_A1"/>
    <property type="match status" value="1"/>
</dbReference>
<evidence type="ECO:0000256" key="8">
    <source>
        <dbReference type="PIRSR" id="PIRSR601461-2"/>
    </source>
</evidence>
<keyword evidence="8" id="KW-1015">Disulfide bond</keyword>
<feature type="active site" evidence="7">
    <location>
        <position position="106"/>
    </location>
</feature>
<dbReference type="Pfam" id="PF00026">
    <property type="entry name" value="Asp"/>
    <property type="match status" value="1"/>
</dbReference>
<name>A0A1X7RJJ4_ZYMT9</name>
<dbReference type="CDD" id="cd06097">
    <property type="entry name" value="Aspergillopepsin_like"/>
    <property type="match status" value="1"/>
</dbReference>
<protein>
    <recommendedName>
        <fullName evidence="11">Peptidase A1 domain-containing protein</fullName>
    </recommendedName>
</protein>
<feature type="domain" description="Peptidase A1" evidence="11">
    <location>
        <begin position="90"/>
        <end position="398"/>
    </location>
</feature>
<dbReference type="Gene3D" id="2.40.70.10">
    <property type="entry name" value="Acid Proteases"/>
    <property type="match status" value="2"/>
</dbReference>
<dbReference type="GO" id="GO:0004190">
    <property type="term" value="F:aspartic-type endopeptidase activity"/>
    <property type="evidence" value="ECO:0007669"/>
    <property type="project" value="UniProtKB-KW"/>
</dbReference>
<dbReference type="InterPro" id="IPR021109">
    <property type="entry name" value="Peptidase_aspartic_dom_sf"/>
</dbReference>
<keyword evidence="2 9" id="KW-0645">Protease</keyword>
<keyword evidence="10" id="KW-0732">Signal</keyword>
<evidence type="ECO:0000256" key="2">
    <source>
        <dbReference type="ARBA" id="ARBA00022670"/>
    </source>
</evidence>
<comment type="similarity">
    <text evidence="1 9">Belongs to the peptidase A1 family.</text>
</comment>
<gene>
    <name evidence="12" type="ORF">ZT3D7_G2731</name>
</gene>
<keyword evidence="4 9" id="KW-0378">Hydrolase</keyword>